<dbReference type="PANTHER" id="PTHR43877:SF2">
    <property type="entry name" value="AMINOALKYLPHOSPHONATE N-ACETYLTRANSFERASE-RELATED"/>
    <property type="match status" value="1"/>
</dbReference>
<dbReference type="InterPro" id="IPR016181">
    <property type="entry name" value="Acyl_CoA_acyltransferase"/>
</dbReference>
<protein>
    <submittedName>
        <fullName evidence="4">GNAT family N-acetyltransferase</fullName>
    </submittedName>
</protein>
<proteinExistence type="predicted"/>
<gene>
    <name evidence="4" type="ORF">L4923_03195</name>
</gene>
<evidence type="ECO:0000313" key="4">
    <source>
        <dbReference type="EMBL" id="MCG7504018.1"/>
    </source>
</evidence>
<dbReference type="InterPro" id="IPR000182">
    <property type="entry name" value="GNAT_dom"/>
</dbReference>
<evidence type="ECO:0000259" key="3">
    <source>
        <dbReference type="PROSITE" id="PS51186"/>
    </source>
</evidence>
<evidence type="ECO:0000256" key="2">
    <source>
        <dbReference type="ARBA" id="ARBA00023315"/>
    </source>
</evidence>
<evidence type="ECO:0000313" key="5">
    <source>
        <dbReference type="Proteomes" id="UP001201701"/>
    </source>
</evidence>
<dbReference type="InterPro" id="IPR050832">
    <property type="entry name" value="Bact_Acetyltransf"/>
</dbReference>
<feature type="domain" description="N-acetyltransferase" evidence="3">
    <location>
        <begin position="6"/>
        <end position="156"/>
    </location>
</feature>
<keyword evidence="2" id="KW-0012">Acyltransferase</keyword>
<dbReference type="CDD" id="cd04301">
    <property type="entry name" value="NAT_SF"/>
    <property type="match status" value="1"/>
</dbReference>
<accession>A0ABS9Q9D3</accession>
<dbReference type="PANTHER" id="PTHR43877">
    <property type="entry name" value="AMINOALKYLPHOSPHONATE N-ACETYLTRANSFERASE-RELATED-RELATED"/>
    <property type="match status" value="1"/>
</dbReference>
<comment type="caution">
    <text evidence="4">The sequence shown here is derived from an EMBL/GenBank/DDBJ whole genome shotgun (WGS) entry which is preliminary data.</text>
</comment>
<sequence>MEQKEPNLRLADPSELEAVVSLTERAYAVYTQLLGAPPIPVSEDYGPRIASKQVWLLELSNTPVGLVVLEPHTDHILIFSIAVAPEFQGRKFGARLLQWAEEKAGENGIDLIKLYTNAKMERNIALYSAFGYRETGRRDNPKRPGWIVVDMEKRLT</sequence>
<dbReference type="Pfam" id="PF00583">
    <property type="entry name" value="Acetyltransf_1"/>
    <property type="match status" value="1"/>
</dbReference>
<name>A0ABS9Q9D3_9HYPH</name>
<dbReference type="SUPFAM" id="SSF55729">
    <property type="entry name" value="Acyl-CoA N-acyltransferases (Nat)"/>
    <property type="match status" value="1"/>
</dbReference>
<reference evidence="4 5" key="1">
    <citation type="submission" date="2022-02" db="EMBL/GenBank/DDBJ databases">
        <title>Draft genome sequence of Mezorhizobium retamae strain IRAMC:0171 isolated from Retama raetam nodules.</title>
        <authorList>
            <person name="Bengaied R."/>
            <person name="Sbissi I."/>
            <person name="Huber K."/>
            <person name="Ghodbane F."/>
            <person name="Nouioui I."/>
            <person name="Tarhouni M."/>
            <person name="Gtari M."/>
        </authorList>
    </citation>
    <scope>NUCLEOTIDE SEQUENCE [LARGE SCALE GENOMIC DNA]</scope>
    <source>
        <strain evidence="4 5">IRAMC:0171</strain>
    </source>
</reference>
<evidence type="ECO:0000256" key="1">
    <source>
        <dbReference type="ARBA" id="ARBA00022679"/>
    </source>
</evidence>
<organism evidence="4 5">
    <name type="scientific">Mesorhizobium retamae</name>
    <dbReference type="NCBI Taxonomy" id="2912854"/>
    <lineage>
        <taxon>Bacteria</taxon>
        <taxon>Pseudomonadati</taxon>
        <taxon>Pseudomonadota</taxon>
        <taxon>Alphaproteobacteria</taxon>
        <taxon>Hyphomicrobiales</taxon>
        <taxon>Phyllobacteriaceae</taxon>
        <taxon>Mesorhizobium</taxon>
    </lineage>
</organism>
<keyword evidence="1" id="KW-0808">Transferase</keyword>
<dbReference type="RefSeq" id="WP_239362069.1">
    <property type="nucleotide sequence ID" value="NZ_JAKREW010000001.1"/>
</dbReference>
<keyword evidence="5" id="KW-1185">Reference proteome</keyword>
<dbReference type="PROSITE" id="PS51186">
    <property type="entry name" value="GNAT"/>
    <property type="match status" value="1"/>
</dbReference>
<dbReference type="EMBL" id="JAKREW010000001">
    <property type="protein sequence ID" value="MCG7504018.1"/>
    <property type="molecule type" value="Genomic_DNA"/>
</dbReference>
<dbReference type="Gene3D" id="3.40.630.30">
    <property type="match status" value="1"/>
</dbReference>
<dbReference type="Proteomes" id="UP001201701">
    <property type="component" value="Unassembled WGS sequence"/>
</dbReference>